<keyword evidence="4 9" id="KW-0997">Cell inner membrane</keyword>
<keyword evidence="3" id="KW-1003">Cell membrane</keyword>
<gene>
    <name evidence="11" type="ORF">OO17_06075</name>
</gene>
<evidence type="ECO:0000256" key="5">
    <source>
        <dbReference type="ARBA" id="ARBA00022692"/>
    </source>
</evidence>
<dbReference type="OrthoDB" id="4250245at2"/>
<dbReference type="AlphaFoldDB" id="A0A0D7F1X3"/>
<dbReference type="PATRIC" id="fig|1076.23.peg.366"/>
<feature type="transmembrane region" description="Helical" evidence="9">
    <location>
        <begin position="50"/>
        <end position="67"/>
    </location>
</feature>
<dbReference type="RefSeq" id="WP_044407175.1">
    <property type="nucleotide sequence ID" value="NZ_JXXE01000117.1"/>
</dbReference>
<dbReference type="Proteomes" id="UP000032515">
    <property type="component" value="Unassembled WGS sequence"/>
</dbReference>
<evidence type="ECO:0000313" key="11">
    <source>
        <dbReference type="EMBL" id="KIZ46846.1"/>
    </source>
</evidence>
<keyword evidence="7 9" id="KW-0472">Membrane</keyword>
<evidence type="ECO:0000256" key="8">
    <source>
        <dbReference type="ARBA" id="ARBA00038436"/>
    </source>
</evidence>
<keyword evidence="6 9" id="KW-1133">Transmembrane helix</keyword>
<evidence type="ECO:0000256" key="9">
    <source>
        <dbReference type="RuleBase" id="RU369079"/>
    </source>
</evidence>
<proteinExistence type="inferred from homology"/>
<comment type="similarity">
    <text evidence="8 9">Belongs to the TRAP transporter small permease family.</text>
</comment>
<protein>
    <recommendedName>
        <fullName evidence="9">TRAP transporter small permease protein</fullName>
    </recommendedName>
</protein>
<dbReference type="Pfam" id="PF04290">
    <property type="entry name" value="DctQ"/>
    <property type="match status" value="1"/>
</dbReference>
<feature type="domain" description="Tripartite ATP-independent periplasmic transporters DctQ component" evidence="10">
    <location>
        <begin position="24"/>
        <end position="156"/>
    </location>
</feature>
<organism evidence="11 12">
    <name type="scientific">Rhodopseudomonas palustris</name>
    <dbReference type="NCBI Taxonomy" id="1076"/>
    <lineage>
        <taxon>Bacteria</taxon>
        <taxon>Pseudomonadati</taxon>
        <taxon>Pseudomonadota</taxon>
        <taxon>Alphaproteobacteria</taxon>
        <taxon>Hyphomicrobiales</taxon>
        <taxon>Nitrobacteraceae</taxon>
        <taxon>Rhodopseudomonas</taxon>
    </lineage>
</organism>
<comment type="function">
    <text evidence="9">Part of the tripartite ATP-independent periplasmic (TRAP) transport system.</text>
</comment>
<dbReference type="InterPro" id="IPR055348">
    <property type="entry name" value="DctQ"/>
</dbReference>
<comment type="subcellular location">
    <subcellularLocation>
        <location evidence="1 9">Cell inner membrane</location>
        <topology evidence="1 9">Multi-pass membrane protein</topology>
    </subcellularLocation>
</comment>
<keyword evidence="2 9" id="KW-0813">Transport</keyword>
<evidence type="ECO:0000259" key="10">
    <source>
        <dbReference type="Pfam" id="PF04290"/>
    </source>
</evidence>
<evidence type="ECO:0000256" key="6">
    <source>
        <dbReference type="ARBA" id="ARBA00022989"/>
    </source>
</evidence>
<dbReference type="EMBL" id="JXXE01000117">
    <property type="protein sequence ID" value="KIZ46846.1"/>
    <property type="molecule type" value="Genomic_DNA"/>
</dbReference>
<comment type="caution">
    <text evidence="11">The sequence shown here is derived from an EMBL/GenBank/DDBJ whole genome shotgun (WGS) entry which is preliminary data.</text>
</comment>
<dbReference type="InterPro" id="IPR007387">
    <property type="entry name" value="TRAP_DctQ"/>
</dbReference>
<feature type="transmembrane region" description="Helical" evidence="9">
    <location>
        <begin position="12"/>
        <end position="38"/>
    </location>
</feature>
<evidence type="ECO:0000313" key="12">
    <source>
        <dbReference type="Proteomes" id="UP000032515"/>
    </source>
</evidence>
<evidence type="ECO:0000256" key="7">
    <source>
        <dbReference type="ARBA" id="ARBA00023136"/>
    </source>
</evidence>
<accession>A0A0D7F1X3</accession>
<dbReference type="PANTHER" id="PTHR35011:SF10">
    <property type="entry name" value="TRAP TRANSPORTER SMALL PERMEASE PROTEIN"/>
    <property type="match status" value="1"/>
</dbReference>
<feature type="transmembrane region" description="Helical" evidence="9">
    <location>
        <begin position="135"/>
        <end position="153"/>
    </location>
</feature>
<name>A0A0D7F1X3_RHOPL</name>
<evidence type="ECO:0000256" key="4">
    <source>
        <dbReference type="ARBA" id="ARBA00022519"/>
    </source>
</evidence>
<evidence type="ECO:0000256" key="3">
    <source>
        <dbReference type="ARBA" id="ARBA00022475"/>
    </source>
</evidence>
<keyword evidence="5 9" id="KW-0812">Transmembrane</keyword>
<comment type="subunit">
    <text evidence="9">The complex comprises the extracytoplasmic solute receptor protein and the two transmembrane proteins.</text>
</comment>
<dbReference type="GO" id="GO:0015740">
    <property type="term" value="P:C4-dicarboxylate transport"/>
    <property type="evidence" value="ECO:0007669"/>
    <property type="project" value="TreeGrafter"/>
</dbReference>
<feature type="transmembrane region" description="Helical" evidence="9">
    <location>
        <begin position="88"/>
        <end position="106"/>
    </location>
</feature>
<reference evidence="11 12" key="1">
    <citation type="submission" date="2014-11" db="EMBL/GenBank/DDBJ databases">
        <title>Genomics and ecophysiology of heterotrophic nitrogen fixing bacteria isolated from estuarine surface water.</title>
        <authorList>
            <person name="Bentzon-Tilia M."/>
            <person name="Severin I."/>
            <person name="Hansen L.H."/>
            <person name="Riemann L."/>
        </authorList>
    </citation>
    <scope>NUCLEOTIDE SEQUENCE [LARGE SCALE GENOMIC DNA]</scope>
    <source>
        <strain evidence="11 12">BAL398</strain>
    </source>
</reference>
<sequence length="173" mass="18849">MLGKLLGRASTLLAWIGGIGLILMMLHIAVDVVARYIFNAPLHGTVEIVSAYYMVAVVFLPLAMIERSNGHIVVELVTQHLPRRGQDVLIGFVALASAVYFGAFAWQTWSDALKKFAVGEQALGSVAITVWPTRFYLPIGCGMIALVLVHKALRLFVGDRSVLDPHAPPESQQ</sequence>
<dbReference type="GO" id="GO:0005886">
    <property type="term" value="C:plasma membrane"/>
    <property type="evidence" value="ECO:0007669"/>
    <property type="project" value="UniProtKB-SubCell"/>
</dbReference>
<evidence type="ECO:0000256" key="1">
    <source>
        <dbReference type="ARBA" id="ARBA00004429"/>
    </source>
</evidence>
<evidence type="ECO:0000256" key="2">
    <source>
        <dbReference type="ARBA" id="ARBA00022448"/>
    </source>
</evidence>
<dbReference type="PANTHER" id="PTHR35011">
    <property type="entry name" value="2,3-DIKETO-L-GULONATE TRAP TRANSPORTER SMALL PERMEASE PROTEIN YIAM"/>
    <property type="match status" value="1"/>
</dbReference>
<dbReference type="GO" id="GO:0022857">
    <property type="term" value="F:transmembrane transporter activity"/>
    <property type="evidence" value="ECO:0007669"/>
    <property type="project" value="UniProtKB-UniRule"/>
</dbReference>